<protein>
    <submittedName>
        <fullName evidence="1">Mep operon protein MepB</fullName>
    </submittedName>
</protein>
<keyword evidence="2" id="KW-1185">Reference proteome</keyword>
<evidence type="ECO:0000313" key="1">
    <source>
        <dbReference type="EMBL" id="GAA4758212.1"/>
    </source>
</evidence>
<comment type="caution">
    <text evidence="1">The sequence shown here is derived from an EMBL/GenBank/DDBJ whole genome shotgun (WGS) entry which is preliminary data.</text>
</comment>
<evidence type="ECO:0000313" key="2">
    <source>
        <dbReference type="Proteomes" id="UP001500141"/>
    </source>
</evidence>
<gene>
    <name evidence="1" type="ORF">GCM10023230_02740</name>
</gene>
<dbReference type="InterPro" id="IPR038231">
    <property type="entry name" value="MepB-like_sf"/>
</dbReference>
<sequence length="165" mass="19692">MIDELKRIEKSIFKISNLKITNLLNEKECEEYLGFNFCLNQLNIKFRKAKITPKKVGQFVTLWRRNSNKETEPFTAKDNFDFYIIVTEQDDEFGFFFFPKLALSKNQILTTNEKVGKRGFRVYPDWTKTENKQAEKTKSWQCEYFINLNNEVESIQKFNLILNSD</sequence>
<accession>A0ABP8ZJ75</accession>
<dbReference type="InterPro" id="IPR011235">
    <property type="entry name" value="MepB-like"/>
</dbReference>
<dbReference type="RefSeq" id="WP_264542751.1">
    <property type="nucleotide sequence ID" value="NZ_BAABIP010000005.1"/>
</dbReference>
<dbReference type="EMBL" id="BAABIP010000005">
    <property type="protein sequence ID" value="GAA4758212.1"/>
    <property type="molecule type" value="Genomic_DNA"/>
</dbReference>
<dbReference type="PIRSF" id="PIRSF032285">
    <property type="entry name" value="UCP032285"/>
    <property type="match status" value="1"/>
</dbReference>
<dbReference type="Pfam" id="PF08877">
    <property type="entry name" value="MepB-like"/>
    <property type="match status" value="1"/>
</dbReference>
<dbReference type="Gene3D" id="3.40.1350.140">
    <property type="entry name" value="MepB-like"/>
    <property type="match status" value="1"/>
</dbReference>
<organism evidence="1 2">
    <name type="scientific">Flavobacterium hankyongi</name>
    <dbReference type="NCBI Taxonomy" id="1176532"/>
    <lineage>
        <taxon>Bacteria</taxon>
        <taxon>Pseudomonadati</taxon>
        <taxon>Bacteroidota</taxon>
        <taxon>Flavobacteriia</taxon>
        <taxon>Flavobacteriales</taxon>
        <taxon>Flavobacteriaceae</taxon>
        <taxon>Flavobacterium</taxon>
    </lineage>
</organism>
<dbReference type="Proteomes" id="UP001500141">
    <property type="component" value="Unassembled WGS sequence"/>
</dbReference>
<reference evidence="2" key="1">
    <citation type="journal article" date="2019" name="Int. J. Syst. Evol. Microbiol.">
        <title>The Global Catalogue of Microorganisms (GCM) 10K type strain sequencing project: providing services to taxonomists for standard genome sequencing and annotation.</title>
        <authorList>
            <consortium name="The Broad Institute Genomics Platform"/>
            <consortium name="The Broad Institute Genome Sequencing Center for Infectious Disease"/>
            <person name="Wu L."/>
            <person name="Ma J."/>
        </authorList>
    </citation>
    <scope>NUCLEOTIDE SEQUENCE [LARGE SCALE GENOMIC DNA]</scope>
    <source>
        <strain evidence="2">JCM 18198</strain>
    </source>
</reference>
<proteinExistence type="predicted"/>
<name>A0ABP8ZJ75_9FLAO</name>